<comment type="caution">
    <text evidence="3">The sequence shown here is derived from an EMBL/GenBank/DDBJ whole genome shotgun (WGS) entry which is preliminary data.</text>
</comment>
<dbReference type="SUPFAM" id="SSF52047">
    <property type="entry name" value="RNI-like"/>
    <property type="match status" value="1"/>
</dbReference>
<dbReference type="EMBL" id="CAJNOJ010000621">
    <property type="protein sequence ID" value="CAF1498320.1"/>
    <property type="molecule type" value="Genomic_DNA"/>
</dbReference>
<dbReference type="PROSITE" id="PS50181">
    <property type="entry name" value="FBOX"/>
    <property type="match status" value="1"/>
</dbReference>
<proteinExistence type="predicted"/>
<keyword evidence="4" id="KW-1185">Reference proteome</keyword>
<feature type="domain" description="F-box" evidence="1">
    <location>
        <begin position="1"/>
        <end position="52"/>
    </location>
</feature>
<organism evidence="3 5">
    <name type="scientific">Adineta ricciae</name>
    <name type="common">Rotifer</name>
    <dbReference type="NCBI Taxonomy" id="249248"/>
    <lineage>
        <taxon>Eukaryota</taxon>
        <taxon>Metazoa</taxon>
        <taxon>Spiralia</taxon>
        <taxon>Gnathifera</taxon>
        <taxon>Rotifera</taxon>
        <taxon>Eurotatoria</taxon>
        <taxon>Bdelloidea</taxon>
        <taxon>Adinetida</taxon>
        <taxon>Adinetidae</taxon>
        <taxon>Adineta</taxon>
    </lineage>
</organism>
<dbReference type="InterPro" id="IPR001810">
    <property type="entry name" value="F-box_dom"/>
</dbReference>
<dbReference type="AlphaFoldDB" id="A0A815SUB9"/>
<evidence type="ECO:0000313" key="4">
    <source>
        <dbReference type="Proteomes" id="UP000663828"/>
    </source>
</evidence>
<evidence type="ECO:0000313" key="3">
    <source>
        <dbReference type="EMBL" id="CAF1498320.1"/>
    </source>
</evidence>
<gene>
    <name evidence="3" type="ORF">EDS130_LOCUS42466</name>
    <name evidence="2" type="ORF">XAT740_LOCUS14956</name>
</gene>
<dbReference type="Proteomes" id="UP000663828">
    <property type="component" value="Unassembled WGS sequence"/>
</dbReference>
<dbReference type="EMBL" id="CAJNOR010000912">
    <property type="protein sequence ID" value="CAF1035028.1"/>
    <property type="molecule type" value="Genomic_DNA"/>
</dbReference>
<evidence type="ECO:0000313" key="2">
    <source>
        <dbReference type="EMBL" id="CAF1035028.1"/>
    </source>
</evidence>
<dbReference type="Gene3D" id="3.80.10.10">
    <property type="entry name" value="Ribonuclease Inhibitor"/>
    <property type="match status" value="1"/>
</dbReference>
<dbReference type="Proteomes" id="UP000663852">
    <property type="component" value="Unassembled WGS sequence"/>
</dbReference>
<name>A0A815SUB9_ADIRI</name>
<dbReference type="OrthoDB" id="10051080at2759"/>
<sequence length="599" mass="70679">MNFEQLANELLLDILEYLSAVDILRAFNQLNARFDTLLLTHYKTYHLNFRSVSKHDFRSFCQRDLPLIASRIISLTLSDNIETPNSINSFLSYGITFFQLNALRSIKIYHLRSSIVMQQLLIECHHFPHLTRLDFTDCSFKTEFQSISNQLNDLWKLPELISCHMDIDFHSEGSYAIHPSTISTSLQSLSIESYCYSCNDLNNLLRHTPSLQYLHILLRDDSDDDLSREFPVTSLTTVKLSAYMSPMTLTTILKHIPKLRCLTVTTDEVNMNGHDWEEIIVKYLPRLKQFHLKMIFRLEDYDNKEQRVDDLLNSFRTQFWLGEHQWFVRCDWNCCEQCDKNNVYLYTLPYAFDFYSVHRANIKSKSTRHVDNDDSSYDNVRTIGYEVIPTSDRILPFFRFKNLHYLDVHLPFDENLILIVPELERLISLQVSTHRLDYEFDAQKQLQALLNRAPYLTSLTFKYWSLPWSEQKPPYDCFNKSIRQLGLQDIDQEYNSKECMQLCHSSIGKQCQVLAIAVENRHNILELIEGMSNLRTLNVVCRDDIWRMKNDENEISSSSNDELTDWLRQSLSSICTIIRHDELVRDSKQNCFQPIHLWF</sequence>
<dbReference type="InterPro" id="IPR032675">
    <property type="entry name" value="LRR_dom_sf"/>
</dbReference>
<evidence type="ECO:0000313" key="5">
    <source>
        <dbReference type="Proteomes" id="UP000663852"/>
    </source>
</evidence>
<accession>A0A815SUB9</accession>
<reference evidence="3" key="1">
    <citation type="submission" date="2021-02" db="EMBL/GenBank/DDBJ databases">
        <authorList>
            <person name="Nowell W R."/>
        </authorList>
    </citation>
    <scope>NUCLEOTIDE SEQUENCE</scope>
</reference>
<protein>
    <recommendedName>
        <fullName evidence="1">F-box domain-containing protein</fullName>
    </recommendedName>
</protein>
<evidence type="ECO:0000259" key="1">
    <source>
        <dbReference type="PROSITE" id="PS50181"/>
    </source>
</evidence>